<dbReference type="Pfam" id="PF13640">
    <property type="entry name" value="2OG-FeII_Oxy_3"/>
    <property type="match status" value="1"/>
</dbReference>
<gene>
    <name evidence="8" type="ORF">Plil01_001003000</name>
</gene>
<dbReference type="GO" id="GO:0005506">
    <property type="term" value="F:iron ion binding"/>
    <property type="evidence" value="ECO:0007669"/>
    <property type="project" value="InterPro"/>
</dbReference>
<dbReference type="GO" id="GO:0051213">
    <property type="term" value="F:dioxygenase activity"/>
    <property type="evidence" value="ECO:0007669"/>
    <property type="project" value="UniProtKB-KW"/>
</dbReference>
<keyword evidence="2" id="KW-0479">Metal-binding</keyword>
<dbReference type="Gene3D" id="2.60.120.620">
    <property type="entry name" value="q2cbj1_9rhob like domain"/>
    <property type="match status" value="1"/>
</dbReference>
<dbReference type="PROSITE" id="PS51471">
    <property type="entry name" value="FE2OG_OXY"/>
    <property type="match status" value="1"/>
</dbReference>
<evidence type="ECO:0000313" key="8">
    <source>
        <dbReference type="EMBL" id="GMF24461.1"/>
    </source>
</evidence>
<dbReference type="GO" id="GO:0016705">
    <property type="term" value="F:oxidoreductase activity, acting on paired donors, with incorporation or reduction of molecular oxygen"/>
    <property type="evidence" value="ECO:0007669"/>
    <property type="project" value="InterPro"/>
</dbReference>
<keyword evidence="4" id="KW-0560">Oxidoreductase</keyword>
<dbReference type="OrthoDB" id="76265at2759"/>
<evidence type="ECO:0000256" key="4">
    <source>
        <dbReference type="ARBA" id="ARBA00023002"/>
    </source>
</evidence>
<dbReference type="InterPro" id="IPR006620">
    <property type="entry name" value="Pro_4_hyd_alph"/>
</dbReference>
<protein>
    <submittedName>
        <fullName evidence="8">Unnamed protein product</fullName>
    </submittedName>
</protein>
<dbReference type="InterPro" id="IPR044862">
    <property type="entry name" value="Pro_4_hyd_alph_FE2OG_OXY"/>
</dbReference>
<evidence type="ECO:0000256" key="3">
    <source>
        <dbReference type="ARBA" id="ARBA00022964"/>
    </source>
</evidence>
<evidence type="ECO:0000313" key="9">
    <source>
        <dbReference type="Proteomes" id="UP001165083"/>
    </source>
</evidence>
<evidence type="ECO:0000256" key="5">
    <source>
        <dbReference type="ARBA" id="ARBA00023004"/>
    </source>
</evidence>
<keyword evidence="9" id="KW-1185">Reference proteome</keyword>
<evidence type="ECO:0000259" key="7">
    <source>
        <dbReference type="PROSITE" id="PS51471"/>
    </source>
</evidence>
<accession>A0A9W6U257</accession>
<dbReference type="EMBL" id="BSXW01000516">
    <property type="protein sequence ID" value="GMF24461.1"/>
    <property type="molecule type" value="Genomic_DNA"/>
</dbReference>
<dbReference type="PANTHER" id="PTHR34496">
    <property type="entry name" value="GLCNAC TRANSFERASE-RELATED"/>
    <property type="match status" value="1"/>
</dbReference>
<dbReference type="InterPro" id="IPR005123">
    <property type="entry name" value="Oxoglu/Fe-dep_dioxygenase_dom"/>
</dbReference>
<keyword evidence="3" id="KW-0223">Dioxygenase</keyword>
<comment type="caution">
    <text evidence="8">The sequence shown here is derived from an EMBL/GenBank/DDBJ whole genome shotgun (WGS) entry which is preliminary data.</text>
</comment>
<dbReference type="InterPro" id="IPR021067">
    <property type="entry name" value="Glycosyltransferase"/>
</dbReference>
<dbReference type="SMART" id="SM00702">
    <property type="entry name" value="P4Hc"/>
    <property type="match status" value="1"/>
</dbReference>
<name>A0A9W6U257_9STRA</name>
<evidence type="ECO:0000256" key="6">
    <source>
        <dbReference type="SAM" id="MobiDB-lite"/>
    </source>
</evidence>
<dbReference type="AlphaFoldDB" id="A0A9W6U257"/>
<dbReference type="CDD" id="cd00761">
    <property type="entry name" value="Glyco_tranf_GTA_type"/>
    <property type="match status" value="1"/>
</dbReference>
<sequence length="465" mass="51629">METKTLLSTLSPQLQALVEASLGAKLPSTSESEVVKSSEQTAGLSVDGGEKTHVERSNSTSVDVNRPAARLNPSELFGASLSCEGSLGRQNALAIRDALTELAERESFHEAKVGAGENLRNDRAVRGDRILWIQTPSDLNAAMQDDKCVSPAILHLRRQVESLVYGLKKVSWICPGDGSRFVKHLDTYSSAQGNERGVMSKDGLVRLVTCVYYLNDEWEPEHGGELCVHSKGTEVLPESHWDVPPKLDTLMVFRSLDVEHEVLPTFRERKAVTIWYYGKPMQPREQIDKTEDAVVPTALPTPTGNQINRIRLASIFVAIPSYRDPECRRTVDDLFEHASYPDRVSVGICLQSDENDDTDSYCSSKYSSSKVRVHLVKYRDAAGPCVARAQAQKLWQGEQYCLQIDSHMRFRPGWDCFLIDELGKCSAPKPILTTYPLGYTLPNKVLDTERSSSSSSVLQNAVLTL</sequence>
<dbReference type="Pfam" id="PF11397">
    <property type="entry name" value="GlcNAc"/>
    <property type="match status" value="2"/>
</dbReference>
<comment type="cofactor">
    <cofactor evidence="1">
        <name>L-ascorbate</name>
        <dbReference type="ChEBI" id="CHEBI:38290"/>
    </cofactor>
</comment>
<keyword evidence="5" id="KW-0408">Iron</keyword>
<feature type="region of interest" description="Disordered" evidence="6">
    <location>
        <begin position="28"/>
        <end position="67"/>
    </location>
</feature>
<feature type="domain" description="Fe2OG dioxygenase" evidence="7">
    <location>
        <begin position="148"/>
        <end position="278"/>
    </location>
</feature>
<dbReference type="Proteomes" id="UP001165083">
    <property type="component" value="Unassembled WGS sequence"/>
</dbReference>
<organism evidence="8 9">
    <name type="scientific">Phytophthora lilii</name>
    <dbReference type="NCBI Taxonomy" id="2077276"/>
    <lineage>
        <taxon>Eukaryota</taxon>
        <taxon>Sar</taxon>
        <taxon>Stramenopiles</taxon>
        <taxon>Oomycota</taxon>
        <taxon>Peronosporomycetes</taxon>
        <taxon>Peronosporales</taxon>
        <taxon>Peronosporaceae</taxon>
        <taxon>Phytophthora</taxon>
    </lineage>
</organism>
<dbReference type="GO" id="GO:0031418">
    <property type="term" value="F:L-ascorbic acid binding"/>
    <property type="evidence" value="ECO:0007669"/>
    <property type="project" value="InterPro"/>
</dbReference>
<evidence type="ECO:0000256" key="2">
    <source>
        <dbReference type="ARBA" id="ARBA00022723"/>
    </source>
</evidence>
<proteinExistence type="predicted"/>
<evidence type="ECO:0000256" key="1">
    <source>
        <dbReference type="ARBA" id="ARBA00001961"/>
    </source>
</evidence>
<reference evidence="8" key="1">
    <citation type="submission" date="2023-04" db="EMBL/GenBank/DDBJ databases">
        <title>Phytophthora lilii NBRC 32176.</title>
        <authorList>
            <person name="Ichikawa N."/>
            <person name="Sato H."/>
            <person name="Tonouchi N."/>
        </authorList>
    </citation>
    <scope>NUCLEOTIDE SEQUENCE</scope>
    <source>
        <strain evidence="8">NBRC 32176</strain>
    </source>
</reference>
<dbReference type="PANTHER" id="PTHR34496:SF9">
    <property type="entry name" value="[SKP1-PROTEIN]-HYDROXYPROLINE N-ACETYLGLUCOSAMINYLTRANSFERASE"/>
    <property type="match status" value="1"/>
</dbReference>
<feature type="compositionally biased region" description="Low complexity" evidence="6">
    <location>
        <begin position="28"/>
        <end position="39"/>
    </location>
</feature>